<sequence>MWAEDIARGMKPDLTAARCLLVQVGEVLAIVSTIRSVSRHTATVLHGSLYATSPNQRIVALSGSHRPPVGKSGAWPNIAHPTSTWLNCESTHRASPHGLDLRYHARGGGEVGDAQLVCHPGLTGRSPHSLASQGWQRRATDVGWTGVGPVDDTRVGRWSSYPIWVGDERAVRICGVDVPLSIQVGRGMPGDEDIYHS</sequence>
<evidence type="ECO:0000313" key="2">
    <source>
        <dbReference type="Proteomes" id="UP000054144"/>
    </source>
</evidence>
<reference evidence="1 2" key="1">
    <citation type="journal article" date="2015" name="Fungal Genet. Biol.">
        <title>Evolution of novel wood decay mechanisms in Agaricales revealed by the genome sequences of Fistulina hepatica and Cylindrobasidium torrendii.</title>
        <authorList>
            <person name="Floudas D."/>
            <person name="Held B.W."/>
            <person name="Riley R."/>
            <person name="Nagy L.G."/>
            <person name="Koehler G."/>
            <person name="Ransdell A.S."/>
            <person name="Younus H."/>
            <person name="Chow J."/>
            <person name="Chiniquy J."/>
            <person name="Lipzen A."/>
            <person name="Tritt A."/>
            <person name="Sun H."/>
            <person name="Haridas S."/>
            <person name="LaButti K."/>
            <person name="Ohm R.A."/>
            <person name="Kues U."/>
            <person name="Blanchette R.A."/>
            <person name="Grigoriev I.V."/>
            <person name="Minto R.E."/>
            <person name="Hibbett D.S."/>
        </authorList>
    </citation>
    <scope>NUCLEOTIDE SEQUENCE [LARGE SCALE GENOMIC DNA]</scope>
    <source>
        <strain evidence="1 2">ATCC 64428</strain>
    </source>
</reference>
<evidence type="ECO:0000313" key="1">
    <source>
        <dbReference type="EMBL" id="KIY51906.1"/>
    </source>
</evidence>
<organism evidence="1 2">
    <name type="scientific">Fistulina hepatica ATCC 64428</name>
    <dbReference type="NCBI Taxonomy" id="1128425"/>
    <lineage>
        <taxon>Eukaryota</taxon>
        <taxon>Fungi</taxon>
        <taxon>Dikarya</taxon>
        <taxon>Basidiomycota</taxon>
        <taxon>Agaricomycotina</taxon>
        <taxon>Agaricomycetes</taxon>
        <taxon>Agaricomycetidae</taxon>
        <taxon>Agaricales</taxon>
        <taxon>Fistulinaceae</taxon>
        <taxon>Fistulina</taxon>
    </lineage>
</organism>
<proteinExistence type="predicted"/>
<dbReference type="AlphaFoldDB" id="A0A0D7AKS8"/>
<dbReference type="EMBL" id="KN881647">
    <property type="protein sequence ID" value="KIY51906.1"/>
    <property type="molecule type" value="Genomic_DNA"/>
</dbReference>
<protein>
    <submittedName>
        <fullName evidence="1">Uncharacterized protein</fullName>
    </submittedName>
</protein>
<name>A0A0D7AKS8_9AGAR</name>
<dbReference type="Proteomes" id="UP000054144">
    <property type="component" value="Unassembled WGS sequence"/>
</dbReference>
<accession>A0A0D7AKS8</accession>
<keyword evidence="2" id="KW-1185">Reference proteome</keyword>
<gene>
    <name evidence="1" type="ORF">FISHEDRAFT_70400</name>
</gene>